<feature type="non-terminal residue" evidence="1">
    <location>
        <position position="1"/>
    </location>
</feature>
<organism evidence="1 2">
    <name type="scientific">Trifolium medium</name>
    <dbReference type="NCBI Taxonomy" id="97028"/>
    <lineage>
        <taxon>Eukaryota</taxon>
        <taxon>Viridiplantae</taxon>
        <taxon>Streptophyta</taxon>
        <taxon>Embryophyta</taxon>
        <taxon>Tracheophyta</taxon>
        <taxon>Spermatophyta</taxon>
        <taxon>Magnoliopsida</taxon>
        <taxon>eudicotyledons</taxon>
        <taxon>Gunneridae</taxon>
        <taxon>Pentapetalae</taxon>
        <taxon>rosids</taxon>
        <taxon>fabids</taxon>
        <taxon>Fabales</taxon>
        <taxon>Fabaceae</taxon>
        <taxon>Papilionoideae</taxon>
        <taxon>50 kb inversion clade</taxon>
        <taxon>NPAAA clade</taxon>
        <taxon>Hologalegina</taxon>
        <taxon>IRL clade</taxon>
        <taxon>Trifolieae</taxon>
        <taxon>Trifolium</taxon>
    </lineage>
</organism>
<keyword evidence="2" id="KW-1185">Reference proteome</keyword>
<evidence type="ECO:0000313" key="1">
    <source>
        <dbReference type="EMBL" id="MCH94447.1"/>
    </source>
</evidence>
<comment type="caution">
    <text evidence="1">The sequence shown here is derived from an EMBL/GenBank/DDBJ whole genome shotgun (WGS) entry which is preliminary data.</text>
</comment>
<sequence>FLEDPLGHPLSGHPPFISKHNSARREGCVLRSLTSDVR</sequence>
<accession>A0A392N3R3</accession>
<dbReference type="Proteomes" id="UP000265520">
    <property type="component" value="Unassembled WGS sequence"/>
</dbReference>
<proteinExistence type="predicted"/>
<evidence type="ECO:0000313" key="2">
    <source>
        <dbReference type="Proteomes" id="UP000265520"/>
    </source>
</evidence>
<protein>
    <submittedName>
        <fullName evidence="1">Uncharacterized protein</fullName>
    </submittedName>
</protein>
<dbReference type="EMBL" id="LXQA010027350">
    <property type="protein sequence ID" value="MCH94447.1"/>
    <property type="molecule type" value="Genomic_DNA"/>
</dbReference>
<name>A0A392N3R3_9FABA</name>
<dbReference type="AlphaFoldDB" id="A0A392N3R3"/>
<reference evidence="1 2" key="1">
    <citation type="journal article" date="2018" name="Front. Plant Sci.">
        <title>Red Clover (Trifolium pratense) and Zigzag Clover (T. medium) - A Picture of Genomic Similarities and Differences.</title>
        <authorList>
            <person name="Dluhosova J."/>
            <person name="Istvanek J."/>
            <person name="Nedelnik J."/>
            <person name="Repkova J."/>
        </authorList>
    </citation>
    <scope>NUCLEOTIDE SEQUENCE [LARGE SCALE GENOMIC DNA]</scope>
    <source>
        <strain evidence="2">cv. 10/8</strain>
        <tissue evidence="1">Leaf</tissue>
    </source>
</reference>